<keyword evidence="5" id="KW-0819">tRNA processing</keyword>
<evidence type="ECO:0000256" key="9">
    <source>
        <dbReference type="ARBA" id="ARBA00022842"/>
    </source>
</evidence>
<evidence type="ECO:0000256" key="4">
    <source>
        <dbReference type="ARBA" id="ARBA00022490"/>
    </source>
</evidence>
<dbReference type="Gene3D" id="3.40.50.300">
    <property type="entry name" value="P-loop containing nucleotide triphosphate hydrolases"/>
    <property type="match status" value="1"/>
</dbReference>
<dbReference type="Proteomes" id="UP000293296">
    <property type="component" value="Chromosome"/>
</dbReference>
<dbReference type="AlphaFoldDB" id="A0A4P6HJZ4"/>
<dbReference type="KEGG" id="dcb:C3Y92_08165"/>
<evidence type="ECO:0000256" key="7">
    <source>
        <dbReference type="ARBA" id="ARBA00022741"/>
    </source>
</evidence>
<keyword evidence="9" id="KW-0460">Magnesium</keyword>
<dbReference type="GO" id="GO:0046872">
    <property type="term" value="F:metal ion binding"/>
    <property type="evidence" value="ECO:0007669"/>
    <property type="project" value="UniProtKB-KW"/>
</dbReference>
<reference evidence="11 12" key="1">
    <citation type="submission" date="2018-02" db="EMBL/GenBank/DDBJ databases">
        <title>Genome sequence of Desulfovibrio carbinolicus DSM 3852.</title>
        <authorList>
            <person name="Wilbanks E."/>
            <person name="Skennerton C.T."/>
            <person name="Orphan V.J."/>
        </authorList>
    </citation>
    <scope>NUCLEOTIDE SEQUENCE [LARGE SCALE GENOMIC DNA]</scope>
    <source>
        <strain evidence="11 12">DSM 3852</strain>
    </source>
</reference>
<keyword evidence="7" id="KW-0547">Nucleotide-binding</keyword>
<dbReference type="GO" id="GO:0002949">
    <property type="term" value="P:tRNA threonylcarbamoyladenosine modification"/>
    <property type="evidence" value="ECO:0007669"/>
    <property type="project" value="InterPro"/>
</dbReference>
<sequence>MDPSQPARLRLPDEAATLELGHALAAILAAPATRVALLLRGDLGSGKTTLVRGLAGALPGGDEAEVASPSFNIVNIYPTRPEVFHVDLYRIPGGDPCVEEHLEAAMENQAVAVVEWAQHLPRALTPPDRLECDWLPVPTGRLCELTAHGRRGAAALTALIAACPNLLDR</sequence>
<dbReference type="InterPro" id="IPR003442">
    <property type="entry name" value="T6A_TsaE"/>
</dbReference>
<evidence type="ECO:0000313" key="12">
    <source>
        <dbReference type="Proteomes" id="UP000293296"/>
    </source>
</evidence>
<keyword evidence="11" id="KW-0808">Transferase</keyword>
<dbReference type="GO" id="GO:0016740">
    <property type="term" value="F:transferase activity"/>
    <property type="evidence" value="ECO:0007669"/>
    <property type="project" value="UniProtKB-KW"/>
</dbReference>
<evidence type="ECO:0000256" key="5">
    <source>
        <dbReference type="ARBA" id="ARBA00022694"/>
    </source>
</evidence>
<keyword evidence="12" id="KW-1185">Reference proteome</keyword>
<evidence type="ECO:0000256" key="10">
    <source>
        <dbReference type="ARBA" id="ARBA00032441"/>
    </source>
</evidence>
<keyword evidence="8" id="KW-0067">ATP-binding</keyword>
<organism evidence="11 12">
    <name type="scientific">Solidesulfovibrio carbinolicus</name>
    <dbReference type="NCBI Taxonomy" id="296842"/>
    <lineage>
        <taxon>Bacteria</taxon>
        <taxon>Pseudomonadati</taxon>
        <taxon>Thermodesulfobacteriota</taxon>
        <taxon>Desulfovibrionia</taxon>
        <taxon>Desulfovibrionales</taxon>
        <taxon>Desulfovibrionaceae</taxon>
        <taxon>Solidesulfovibrio</taxon>
    </lineage>
</organism>
<evidence type="ECO:0000256" key="3">
    <source>
        <dbReference type="ARBA" id="ARBA00019010"/>
    </source>
</evidence>
<dbReference type="GO" id="GO:0005524">
    <property type="term" value="F:ATP binding"/>
    <property type="evidence" value="ECO:0007669"/>
    <property type="project" value="UniProtKB-KW"/>
</dbReference>
<keyword evidence="4" id="KW-0963">Cytoplasm</keyword>
<comment type="subcellular location">
    <subcellularLocation>
        <location evidence="1">Cytoplasm</location>
    </subcellularLocation>
</comment>
<dbReference type="NCBIfam" id="TIGR00150">
    <property type="entry name" value="T6A_YjeE"/>
    <property type="match status" value="1"/>
</dbReference>
<evidence type="ECO:0000313" key="11">
    <source>
        <dbReference type="EMBL" id="QAZ67205.1"/>
    </source>
</evidence>
<keyword evidence="6" id="KW-0479">Metal-binding</keyword>
<comment type="similarity">
    <text evidence="2">Belongs to the TsaE family.</text>
</comment>
<dbReference type="PANTHER" id="PTHR33540">
    <property type="entry name" value="TRNA THREONYLCARBAMOYLADENOSINE BIOSYNTHESIS PROTEIN TSAE"/>
    <property type="match status" value="1"/>
</dbReference>
<proteinExistence type="inferred from homology"/>
<evidence type="ECO:0000256" key="6">
    <source>
        <dbReference type="ARBA" id="ARBA00022723"/>
    </source>
</evidence>
<dbReference type="EMBL" id="CP026538">
    <property type="protein sequence ID" value="QAZ67205.1"/>
    <property type="molecule type" value="Genomic_DNA"/>
</dbReference>
<dbReference type="SUPFAM" id="SSF52540">
    <property type="entry name" value="P-loop containing nucleoside triphosphate hydrolases"/>
    <property type="match status" value="1"/>
</dbReference>
<evidence type="ECO:0000256" key="8">
    <source>
        <dbReference type="ARBA" id="ARBA00022840"/>
    </source>
</evidence>
<evidence type="ECO:0000256" key="1">
    <source>
        <dbReference type="ARBA" id="ARBA00004496"/>
    </source>
</evidence>
<dbReference type="RefSeq" id="WP_129351550.1">
    <property type="nucleotide sequence ID" value="NZ_CP026538.1"/>
</dbReference>
<gene>
    <name evidence="11" type="ORF">C3Y92_08165</name>
</gene>
<accession>A0A4P6HJZ4</accession>
<dbReference type="OrthoDB" id="9815896at2"/>
<dbReference type="Pfam" id="PF02367">
    <property type="entry name" value="TsaE"/>
    <property type="match status" value="1"/>
</dbReference>
<protein>
    <recommendedName>
        <fullName evidence="3">tRNA threonylcarbamoyladenosine biosynthesis protein TsaE</fullName>
    </recommendedName>
    <alternativeName>
        <fullName evidence="10">t(6)A37 threonylcarbamoyladenosine biosynthesis protein TsaE</fullName>
    </alternativeName>
</protein>
<evidence type="ECO:0000256" key="2">
    <source>
        <dbReference type="ARBA" id="ARBA00007599"/>
    </source>
</evidence>
<dbReference type="GO" id="GO:0005737">
    <property type="term" value="C:cytoplasm"/>
    <property type="evidence" value="ECO:0007669"/>
    <property type="project" value="UniProtKB-SubCell"/>
</dbReference>
<dbReference type="InterPro" id="IPR027417">
    <property type="entry name" value="P-loop_NTPase"/>
</dbReference>
<dbReference type="PANTHER" id="PTHR33540:SF2">
    <property type="entry name" value="TRNA THREONYLCARBAMOYLADENOSINE BIOSYNTHESIS PROTEIN TSAE"/>
    <property type="match status" value="1"/>
</dbReference>
<name>A0A4P6HJZ4_9BACT</name>